<organism evidence="2 3">
    <name type="scientific">Symbiodinium microadriaticum</name>
    <name type="common">Dinoflagellate</name>
    <name type="synonym">Zooxanthella microadriatica</name>
    <dbReference type="NCBI Taxonomy" id="2951"/>
    <lineage>
        <taxon>Eukaryota</taxon>
        <taxon>Sar</taxon>
        <taxon>Alveolata</taxon>
        <taxon>Dinophyceae</taxon>
        <taxon>Suessiales</taxon>
        <taxon>Symbiodiniaceae</taxon>
        <taxon>Symbiodinium</taxon>
    </lineage>
</organism>
<reference evidence="2 3" key="1">
    <citation type="submission" date="2016-02" db="EMBL/GenBank/DDBJ databases">
        <title>Genome analysis of coral dinoflagellate symbionts highlights evolutionary adaptations to a symbiotic lifestyle.</title>
        <authorList>
            <person name="Aranda M."/>
            <person name="Li Y."/>
            <person name="Liew Y.J."/>
            <person name="Baumgarten S."/>
            <person name="Simakov O."/>
            <person name="Wilson M."/>
            <person name="Piel J."/>
            <person name="Ashoor H."/>
            <person name="Bougouffa S."/>
            <person name="Bajic V.B."/>
            <person name="Ryu T."/>
            <person name="Ravasi T."/>
            <person name="Bayer T."/>
            <person name="Micklem G."/>
            <person name="Kim H."/>
            <person name="Bhak J."/>
            <person name="Lajeunesse T.C."/>
            <person name="Voolstra C.R."/>
        </authorList>
    </citation>
    <scope>NUCLEOTIDE SEQUENCE [LARGE SCALE GENOMIC DNA]</scope>
    <source>
        <strain evidence="2 3">CCMP2467</strain>
    </source>
</reference>
<feature type="chain" id="PRO_5012570718" evidence="1">
    <location>
        <begin position="28"/>
        <end position="96"/>
    </location>
</feature>
<protein>
    <submittedName>
        <fullName evidence="2">Uncharacterized protein</fullName>
    </submittedName>
</protein>
<feature type="signal peptide" evidence="1">
    <location>
        <begin position="1"/>
        <end position="27"/>
    </location>
</feature>
<proteinExistence type="predicted"/>
<comment type="caution">
    <text evidence="2">The sequence shown here is derived from an EMBL/GenBank/DDBJ whole genome shotgun (WGS) entry which is preliminary data.</text>
</comment>
<evidence type="ECO:0000313" key="3">
    <source>
        <dbReference type="Proteomes" id="UP000186817"/>
    </source>
</evidence>
<accession>A0A1Q9DY48</accession>
<dbReference type="AlphaFoldDB" id="A0A1Q9DY48"/>
<gene>
    <name evidence="2" type="ORF">AK812_SmicGene17288</name>
</gene>
<dbReference type="Proteomes" id="UP000186817">
    <property type="component" value="Unassembled WGS sequence"/>
</dbReference>
<dbReference type="EMBL" id="LSRX01000340">
    <property type="protein sequence ID" value="OLQ00070.1"/>
    <property type="molecule type" value="Genomic_DNA"/>
</dbReference>
<evidence type="ECO:0000256" key="1">
    <source>
        <dbReference type="SAM" id="SignalP"/>
    </source>
</evidence>
<evidence type="ECO:0000313" key="2">
    <source>
        <dbReference type="EMBL" id="OLQ00070.1"/>
    </source>
</evidence>
<keyword evidence="3" id="KW-1185">Reference proteome</keyword>
<sequence>MRWVQSRRKLAEDFVLMLDHLLGMCATATPGNNQKQGTGQPRNGWAWTPPLSLYPFPRWLHCLLRPISELYTCRLQIEEKSESASWKIARTFEVHG</sequence>
<keyword evidence="1" id="KW-0732">Signal</keyword>
<name>A0A1Q9DY48_SYMMI</name>